<comment type="caution">
    <text evidence="2">The sequence shown here is derived from an EMBL/GenBank/DDBJ whole genome shotgun (WGS) entry which is preliminary data.</text>
</comment>
<dbReference type="Proteomes" id="UP000735302">
    <property type="component" value="Unassembled WGS sequence"/>
</dbReference>
<organism evidence="2 3">
    <name type="scientific">Plakobranchus ocellatus</name>
    <dbReference type="NCBI Taxonomy" id="259542"/>
    <lineage>
        <taxon>Eukaryota</taxon>
        <taxon>Metazoa</taxon>
        <taxon>Spiralia</taxon>
        <taxon>Lophotrochozoa</taxon>
        <taxon>Mollusca</taxon>
        <taxon>Gastropoda</taxon>
        <taxon>Heterobranchia</taxon>
        <taxon>Euthyneura</taxon>
        <taxon>Panpulmonata</taxon>
        <taxon>Sacoglossa</taxon>
        <taxon>Placobranchoidea</taxon>
        <taxon>Plakobranchidae</taxon>
        <taxon>Plakobranchus</taxon>
    </lineage>
</organism>
<evidence type="ECO:0000313" key="2">
    <source>
        <dbReference type="EMBL" id="GFO05257.1"/>
    </source>
</evidence>
<dbReference type="EMBL" id="BLXT01003747">
    <property type="protein sequence ID" value="GFO05257.1"/>
    <property type="molecule type" value="Genomic_DNA"/>
</dbReference>
<name>A0AAV4ADB4_9GAST</name>
<proteinExistence type="predicted"/>
<accession>A0AAV4ADB4</accession>
<keyword evidence="3" id="KW-1185">Reference proteome</keyword>
<feature type="region of interest" description="Disordered" evidence="1">
    <location>
        <begin position="45"/>
        <end position="65"/>
    </location>
</feature>
<evidence type="ECO:0000256" key="1">
    <source>
        <dbReference type="SAM" id="MobiDB-lite"/>
    </source>
</evidence>
<reference evidence="2 3" key="1">
    <citation type="journal article" date="2021" name="Elife">
        <title>Chloroplast acquisition without the gene transfer in kleptoplastic sea slugs, Plakobranchus ocellatus.</title>
        <authorList>
            <person name="Maeda T."/>
            <person name="Takahashi S."/>
            <person name="Yoshida T."/>
            <person name="Shimamura S."/>
            <person name="Takaki Y."/>
            <person name="Nagai Y."/>
            <person name="Toyoda A."/>
            <person name="Suzuki Y."/>
            <person name="Arimoto A."/>
            <person name="Ishii H."/>
            <person name="Satoh N."/>
            <person name="Nishiyama T."/>
            <person name="Hasebe M."/>
            <person name="Maruyama T."/>
            <person name="Minagawa J."/>
            <person name="Obokata J."/>
            <person name="Shigenobu S."/>
        </authorList>
    </citation>
    <scope>NUCLEOTIDE SEQUENCE [LARGE SCALE GENOMIC DNA]</scope>
</reference>
<sequence length="92" mass="10270">MRGSCQKPPARNHILGASCQKQALYQKPHVRGFILEASLRNLKSEASSHKPHVRSLKSETLSQRPQVRSQNIPLNLFPRLLACSSPTTDVLN</sequence>
<dbReference type="AlphaFoldDB" id="A0AAV4ADB4"/>
<gene>
    <name evidence="2" type="ORF">PoB_003176200</name>
</gene>
<protein>
    <submittedName>
        <fullName evidence="2">Uncharacterized protein</fullName>
    </submittedName>
</protein>
<evidence type="ECO:0000313" key="3">
    <source>
        <dbReference type="Proteomes" id="UP000735302"/>
    </source>
</evidence>